<evidence type="ECO:0000313" key="8">
    <source>
        <dbReference type="EMBL" id="GAP85606.1"/>
    </source>
</evidence>
<accession>A0A1W2TCB9</accession>
<evidence type="ECO:0000256" key="4">
    <source>
        <dbReference type="ARBA" id="ARBA00023136"/>
    </source>
</evidence>
<feature type="transmembrane region" description="Helical" evidence="6">
    <location>
        <begin position="91"/>
        <end position="111"/>
    </location>
</feature>
<proteinExistence type="inferred from homology"/>
<name>A0A1W2TCB9_ROSNE</name>
<keyword evidence="3 6" id="KW-1133">Transmembrane helix</keyword>
<feature type="transmembrane region" description="Helical" evidence="6">
    <location>
        <begin position="12"/>
        <end position="33"/>
    </location>
</feature>
<evidence type="ECO:0000256" key="1">
    <source>
        <dbReference type="ARBA" id="ARBA00004141"/>
    </source>
</evidence>
<feature type="transmembrane region" description="Helical" evidence="6">
    <location>
        <begin position="123"/>
        <end position="145"/>
    </location>
</feature>
<evidence type="ECO:0000256" key="2">
    <source>
        <dbReference type="ARBA" id="ARBA00022692"/>
    </source>
</evidence>
<dbReference type="AlphaFoldDB" id="A0A1W2TCB9"/>
<dbReference type="Pfam" id="PF20684">
    <property type="entry name" value="Fung_rhodopsin"/>
    <property type="match status" value="1"/>
</dbReference>
<dbReference type="Proteomes" id="UP000054516">
    <property type="component" value="Unassembled WGS sequence"/>
</dbReference>
<reference evidence="8" key="1">
    <citation type="submission" date="2016-03" db="EMBL/GenBank/DDBJ databases">
        <title>Draft genome sequence of Rosellinia necatrix.</title>
        <authorList>
            <person name="Kanematsu S."/>
        </authorList>
    </citation>
    <scope>NUCLEOTIDE SEQUENCE [LARGE SCALE GENOMIC DNA]</scope>
    <source>
        <strain evidence="8">W97</strain>
    </source>
</reference>
<evidence type="ECO:0000256" key="3">
    <source>
        <dbReference type="ARBA" id="ARBA00022989"/>
    </source>
</evidence>
<evidence type="ECO:0000256" key="5">
    <source>
        <dbReference type="ARBA" id="ARBA00038359"/>
    </source>
</evidence>
<feature type="domain" description="Rhodopsin" evidence="7">
    <location>
        <begin position="28"/>
        <end position="262"/>
    </location>
</feature>
<sequence length="380" mass="42609">MATVTQGGINLIIWTIVFTILDLIFVFLRFWSARLIGRRIQLDDYFILVSLASALALDGVVVWAVFVGHIGHYQTELSTSEIAVSLKTIPAAYVTWTTGTAAFKLSVLFLYQRIFTTKAIKIWSYTLIALTVGYWISFLVVFLTTCTPDISQLWNPRPGGFCRDLNIGQLGSVSTNLAIDVFVIILPMPFLWNLQMRMRNKVAVTMIFSLGLITIAIMIWRIVDLVSNKDVDFIYNEPTLALTTTLEMWLCIIIACFPTLGPIGKVYIAPAVSKMTSRFSGGSTPKTKTKGRSIITFGRLGGRTRKNYTTMTYGSQEHLEEQIGTSQRDNWDSSKFRDDAFTATNITSDMDREGLQMDTLAAPSAIHVQQEVQTHQEPRV</sequence>
<feature type="transmembrane region" description="Helical" evidence="6">
    <location>
        <begin position="165"/>
        <end position="190"/>
    </location>
</feature>
<keyword evidence="2 6" id="KW-0812">Transmembrane</keyword>
<gene>
    <name evidence="8" type="ORF">SAMD00023353_1301320</name>
</gene>
<dbReference type="InterPro" id="IPR052337">
    <property type="entry name" value="SAT4-like"/>
</dbReference>
<dbReference type="PANTHER" id="PTHR33048:SF47">
    <property type="entry name" value="INTEGRAL MEMBRANE PROTEIN-RELATED"/>
    <property type="match status" value="1"/>
</dbReference>
<protein>
    <submittedName>
        <fullName evidence="8">Putative integral membrane protein</fullName>
    </submittedName>
</protein>
<evidence type="ECO:0000313" key="9">
    <source>
        <dbReference type="Proteomes" id="UP000054516"/>
    </source>
</evidence>
<dbReference type="OrthoDB" id="10017208at2759"/>
<feature type="transmembrane region" description="Helical" evidence="6">
    <location>
        <begin position="246"/>
        <end position="268"/>
    </location>
</feature>
<feature type="transmembrane region" description="Helical" evidence="6">
    <location>
        <begin position="45"/>
        <end position="71"/>
    </location>
</feature>
<dbReference type="EMBL" id="DF977458">
    <property type="protein sequence ID" value="GAP85606.1"/>
    <property type="molecule type" value="Genomic_DNA"/>
</dbReference>
<dbReference type="PANTHER" id="PTHR33048">
    <property type="entry name" value="PTH11-LIKE INTEGRAL MEMBRANE PROTEIN (AFU_ORTHOLOGUE AFUA_5G11245)"/>
    <property type="match status" value="1"/>
</dbReference>
<dbReference type="InterPro" id="IPR049326">
    <property type="entry name" value="Rhodopsin_dom_fungi"/>
</dbReference>
<organism evidence="8">
    <name type="scientific">Rosellinia necatrix</name>
    <name type="common">White root-rot fungus</name>
    <dbReference type="NCBI Taxonomy" id="77044"/>
    <lineage>
        <taxon>Eukaryota</taxon>
        <taxon>Fungi</taxon>
        <taxon>Dikarya</taxon>
        <taxon>Ascomycota</taxon>
        <taxon>Pezizomycotina</taxon>
        <taxon>Sordariomycetes</taxon>
        <taxon>Xylariomycetidae</taxon>
        <taxon>Xylariales</taxon>
        <taxon>Xylariaceae</taxon>
        <taxon>Rosellinia</taxon>
    </lineage>
</organism>
<evidence type="ECO:0000259" key="7">
    <source>
        <dbReference type="Pfam" id="PF20684"/>
    </source>
</evidence>
<comment type="similarity">
    <text evidence="5">Belongs to the SAT4 family.</text>
</comment>
<keyword evidence="4 6" id="KW-0472">Membrane</keyword>
<dbReference type="GO" id="GO:0016020">
    <property type="term" value="C:membrane"/>
    <property type="evidence" value="ECO:0007669"/>
    <property type="project" value="UniProtKB-SubCell"/>
</dbReference>
<keyword evidence="9" id="KW-1185">Reference proteome</keyword>
<evidence type="ECO:0000256" key="6">
    <source>
        <dbReference type="SAM" id="Phobius"/>
    </source>
</evidence>
<dbReference type="OMA" id="NGLGAHT"/>
<comment type="subcellular location">
    <subcellularLocation>
        <location evidence="1">Membrane</location>
        <topology evidence="1">Multi-pass membrane protein</topology>
    </subcellularLocation>
</comment>
<feature type="transmembrane region" description="Helical" evidence="6">
    <location>
        <begin position="202"/>
        <end position="223"/>
    </location>
</feature>